<evidence type="ECO:0000259" key="16">
    <source>
        <dbReference type="Pfam" id="PF00930"/>
    </source>
</evidence>
<evidence type="ECO:0000256" key="3">
    <source>
        <dbReference type="ARBA" id="ARBA00022438"/>
    </source>
</evidence>
<dbReference type="GO" id="GO:0004252">
    <property type="term" value="F:serine-type endopeptidase activity"/>
    <property type="evidence" value="ECO:0007669"/>
    <property type="project" value="InterPro"/>
</dbReference>
<evidence type="ECO:0000259" key="15">
    <source>
        <dbReference type="Pfam" id="PF00326"/>
    </source>
</evidence>
<evidence type="ECO:0000256" key="4">
    <source>
        <dbReference type="ARBA" id="ARBA00022554"/>
    </source>
</evidence>
<keyword evidence="4" id="KW-0926">Vacuole</keyword>
<dbReference type="Proteomes" id="UP000813824">
    <property type="component" value="Unassembled WGS sequence"/>
</dbReference>
<evidence type="ECO:0000256" key="6">
    <source>
        <dbReference type="ARBA" id="ARBA00022692"/>
    </source>
</evidence>
<evidence type="ECO:0000256" key="13">
    <source>
        <dbReference type="SAM" id="MobiDB-lite"/>
    </source>
</evidence>
<evidence type="ECO:0000256" key="9">
    <source>
        <dbReference type="ARBA" id="ARBA00022968"/>
    </source>
</evidence>
<dbReference type="FunFam" id="3.40.50.1820:FF:000003">
    <property type="entry name" value="Dipeptidyl peptidase 4"/>
    <property type="match status" value="1"/>
</dbReference>
<evidence type="ECO:0000256" key="8">
    <source>
        <dbReference type="ARBA" id="ARBA00022825"/>
    </source>
</evidence>
<dbReference type="InterPro" id="IPR002471">
    <property type="entry name" value="Pept_S9_AS"/>
</dbReference>
<dbReference type="Pfam" id="PF00326">
    <property type="entry name" value="Peptidase_S9"/>
    <property type="match status" value="1"/>
</dbReference>
<dbReference type="InterPro" id="IPR029058">
    <property type="entry name" value="AB_hydrolase_fold"/>
</dbReference>
<feature type="transmembrane region" description="Helical" evidence="14">
    <location>
        <begin position="66"/>
        <end position="89"/>
    </location>
</feature>
<dbReference type="GO" id="GO:0004177">
    <property type="term" value="F:aminopeptidase activity"/>
    <property type="evidence" value="ECO:0007669"/>
    <property type="project" value="UniProtKB-KW"/>
</dbReference>
<dbReference type="GO" id="GO:0006508">
    <property type="term" value="P:proteolysis"/>
    <property type="evidence" value="ECO:0007669"/>
    <property type="project" value="UniProtKB-KW"/>
</dbReference>
<feature type="region of interest" description="Disordered" evidence="13">
    <location>
        <begin position="1"/>
        <end position="31"/>
    </location>
</feature>
<keyword evidence="10 14" id="KW-1133">Transmembrane helix</keyword>
<evidence type="ECO:0000256" key="7">
    <source>
        <dbReference type="ARBA" id="ARBA00022801"/>
    </source>
</evidence>
<comment type="similarity">
    <text evidence="2">Belongs to the peptidase S9B family.</text>
</comment>
<dbReference type="AlphaFoldDB" id="A0A8K0UJP9"/>
<comment type="subcellular location">
    <subcellularLocation>
        <location evidence="1">Vacuole membrane</location>
        <topology evidence="1">Single-pass type II membrane protein</topology>
    </subcellularLocation>
</comment>
<dbReference type="InterPro" id="IPR050278">
    <property type="entry name" value="Serine_Prot_S9B/DPPIV"/>
</dbReference>
<dbReference type="GO" id="GO:0005774">
    <property type="term" value="C:vacuolar membrane"/>
    <property type="evidence" value="ECO:0007669"/>
    <property type="project" value="UniProtKB-SubCell"/>
</dbReference>
<keyword evidence="8" id="KW-0720">Serine protease</keyword>
<accession>A0A8K0UJP9</accession>
<evidence type="ECO:0000313" key="17">
    <source>
        <dbReference type="EMBL" id="KAH8093229.1"/>
    </source>
</evidence>
<keyword evidence="5" id="KW-0645">Protease</keyword>
<keyword evidence="9" id="KW-0735">Signal-anchor</keyword>
<keyword evidence="6 14" id="KW-0812">Transmembrane</keyword>
<dbReference type="Pfam" id="PF00930">
    <property type="entry name" value="DPPIV_N"/>
    <property type="match status" value="1"/>
</dbReference>
<dbReference type="InterPro" id="IPR001375">
    <property type="entry name" value="Peptidase_S9_cat"/>
</dbReference>
<keyword evidence="12" id="KW-0325">Glycoprotein</keyword>
<feature type="domain" description="Peptidase S9 prolyl oligopeptidase catalytic" evidence="15">
    <location>
        <begin position="657"/>
        <end position="859"/>
    </location>
</feature>
<evidence type="ECO:0000256" key="10">
    <source>
        <dbReference type="ARBA" id="ARBA00022989"/>
    </source>
</evidence>
<dbReference type="PANTHER" id="PTHR11731:SF200">
    <property type="entry name" value="DIPEPTIDYL PEPTIDASE 10, ISOFORM B"/>
    <property type="match status" value="1"/>
</dbReference>
<keyword evidence="11 14" id="KW-0472">Membrane</keyword>
<dbReference type="SUPFAM" id="SSF53474">
    <property type="entry name" value="alpha/beta-Hydrolases"/>
    <property type="match status" value="1"/>
</dbReference>
<keyword evidence="3 17" id="KW-0031">Aminopeptidase</keyword>
<evidence type="ECO:0000256" key="14">
    <source>
        <dbReference type="SAM" id="Phobius"/>
    </source>
</evidence>
<proteinExistence type="inferred from homology"/>
<gene>
    <name evidence="17" type="ORF">BXZ70DRAFT_949465</name>
</gene>
<dbReference type="PROSITE" id="PS00708">
    <property type="entry name" value="PRO_ENDOPEP_SER"/>
    <property type="match status" value="1"/>
</dbReference>
<organism evidence="17 18">
    <name type="scientific">Cristinia sonorae</name>
    <dbReference type="NCBI Taxonomy" id="1940300"/>
    <lineage>
        <taxon>Eukaryota</taxon>
        <taxon>Fungi</taxon>
        <taxon>Dikarya</taxon>
        <taxon>Basidiomycota</taxon>
        <taxon>Agaricomycotina</taxon>
        <taxon>Agaricomycetes</taxon>
        <taxon>Agaricomycetidae</taxon>
        <taxon>Agaricales</taxon>
        <taxon>Pleurotineae</taxon>
        <taxon>Stephanosporaceae</taxon>
        <taxon>Cristinia</taxon>
    </lineage>
</organism>
<dbReference type="SUPFAM" id="SSF82171">
    <property type="entry name" value="DPP6 N-terminal domain-like"/>
    <property type="match status" value="1"/>
</dbReference>
<protein>
    <submittedName>
        <fullName evidence="17">Dipeptidyl aminopeptidase</fullName>
    </submittedName>
</protein>
<evidence type="ECO:0000256" key="1">
    <source>
        <dbReference type="ARBA" id="ARBA00004576"/>
    </source>
</evidence>
<keyword evidence="18" id="KW-1185">Reference proteome</keyword>
<dbReference type="GO" id="GO:0005886">
    <property type="term" value="C:plasma membrane"/>
    <property type="evidence" value="ECO:0007669"/>
    <property type="project" value="TreeGrafter"/>
</dbReference>
<evidence type="ECO:0000313" key="18">
    <source>
        <dbReference type="Proteomes" id="UP000813824"/>
    </source>
</evidence>
<evidence type="ECO:0000256" key="11">
    <source>
        <dbReference type="ARBA" id="ARBA00023136"/>
    </source>
</evidence>
<keyword evidence="7" id="KW-0378">Hydrolase</keyword>
<reference evidence="17" key="1">
    <citation type="journal article" date="2021" name="New Phytol.">
        <title>Evolutionary innovations through gain and loss of genes in the ectomycorrhizal Boletales.</title>
        <authorList>
            <person name="Wu G."/>
            <person name="Miyauchi S."/>
            <person name="Morin E."/>
            <person name="Kuo A."/>
            <person name="Drula E."/>
            <person name="Varga T."/>
            <person name="Kohler A."/>
            <person name="Feng B."/>
            <person name="Cao Y."/>
            <person name="Lipzen A."/>
            <person name="Daum C."/>
            <person name="Hundley H."/>
            <person name="Pangilinan J."/>
            <person name="Johnson J."/>
            <person name="Barry K."/>
            <person name="LaButti K."/>
            <person name="Ng V."/>
            <person name="Ahrendt S."/>
            <person name="Min B."/>
            <person name="Choi I.G."/>
            <person name="Park H."/>
            <person name="Plett J.M."/>
            <person name="Magnuson J."/>
            <person name="Spatafora J.W."/>
            <person name="Nagy L.G."/>
            <person name="Henrissat B."/>
            <person name="Grigoriev I.V."/>
            <person name="Yang Z.L."/>
            <person name="Xu J."/>
            <person name="Martin F.M."/>
        </authorList>
    </citation>
    <scope>NUCLEOTIDE SEQUENCE</scope>
    <source>
        <strain evidence="17">KKN 215</strain>
    </source>
</reference>
<sequence>MRSSQYAAPPVKPEVYYGEGPFDPPSSDDEDEALLEKDVHGGDIAEVEGNGLRLGGGQKRNSSLRCLVLCLVALVSTAAVIGLFAAFSYTGTSYRIRGSKHVTIDHVFNGTFAAQRKGIRWVPEAGDGVFAATSDGYITLVDLKTNSSRNLVALDDIKDVAGNPIGGNNWELSSDMKYMLIKADRTKLWRYSSYGNYYIHDLTTHATYPLISPSYPPTTIVAQWSPTGQSIAFVNSNDLYILPSPAPSVTPIRITNTGNASVFNGVTDWVYEEEVYAGPEALWWSPNSEKLVYLSFDETTVDEFTFPVYNPTDDSHNVVPYPDRVTMKYPKPGYNNPVVSLHIFEVDRYLAGVSSDQNNNATIVAEEATLSLDWEGRFPTNNSVIAEVAWVGNTTLLVKESNRAADNGNVVLFDLQNGATNIGTVIRKLGRNGEQGDDGWIDEKQAVHLLPPNLLTSADSGYLDIIPSKDGYNHIALFSPANNGTPQFLTSGEWEVTGKILGISTTDKLVYFQAANPSSVERHIYSVPLPTSSSSTITEPKALTDASTPSMYDANFSPQAGFYLLSYNGPNIPWQTIYQTSNSSFQYIATEQPALNDTLAQFELPTIIRGTIDSDGYELNFKEIRPPRMDDSGKTKYPVLFQVYGGPFSQYVNLAYNVDWHYSLACTHKYIVVFVDGRGTGFKGRKLRNPVKDNLGHWETIDQINAAKLWAAKEYVDKKRIGIWGWSYGGFMSSKVVEANAGVHSLAMAVAPVTSWRLYDSIYTERYMNLPEANPDGYVTASISNVTAFHDFNYLLAHGSGDDNVHFANSAHLLDMFTQEKVRGFRFRMFTDSDHSIYRRGANREVYQFLDDFLVEKWGKGGVHRQW</sequence>
<dbReference type="GO" id="GO:0008239">
    <property type="term" value="F:dipeptidyl-peptidase activity"/>
    <property type="evidence" value="ECO:0007669"/>
    <property type="project" value="TreeGrafter"/>
</dbReference>
<evidence type="ECO:0000256" key="5">
    <source>
        <dbReference type="ARBA" id="ARBA00022670"/>
    </source>
</evidence>
<dbReference type="PANTHER" id="PTHR11731">
    <property type="entry name" value="PROTEASE FAMILY S9B,C DIPEPTIDYL-PEPTIDASE IV-RELATED"/>
    <property type="match status" value="1"/>
</dbReference>
<dbReference type="OrthoDB" id="16520at2759"/>
<comment type="caution">
    <text evidence="17">The sequence shown here is derived from an EMBL/GenBank/DDBJ whole genome shotgun (WGS) entry which is preliminary data.</text>
</comment>
<feature type="domain" description="Dipeptidylpeptidase IV N-terminal" evidence="16">
    <location>
        <begin position="173"/>
        <end position="574"/>
    </location>
</feature>
<evidence type="ECO:0000256" key="2">
    <source>
        <dbReference type="ARBA" id="ARBA00006150"/>
    </source>
</evidence>
<dbReference type="Gene3D" id="3.40.50.1820">
    <property type="entry name" value="alpha/beta hydrolase"/>
    <property type="match status" value="1"/>
</dbReference>
<dbReference type="Gene3D" id="2.140.10.30">
    <property type="entry name" value="Dipeptidylpeptidase IV, N-terminal domain"/>
    <property type="match status" value="1"/>
</dbReference>
<name>A0A8K0UJP9_9AGAR</name>
<dbReference type="EMBL" id="JAEVFJ010000029">
    <property type="protein sequence ID" value="KAH8093229.1"/>
    <property type="molecule type" value="Genomic_DNA"/>
</dbReference>
<evidence type="ECO:0000256" key="12">
    <source>
        <dbReference type="ARBA" id="ARBA00023180"/>
    </source>
</evidence>
<dbReference type="InterPro" id="IPR002469">
    <property type="entry name" value="Peptidase_S9B_N"/>
</dbReference>